<sequence length="88" mass="10167">MAKMTCARCGKEWNEPGFPGTTICDDCLREHQADLTNDNGFKETVLKILTEEEVELLKNVDWNELKIIAAEYVALQLRWKIIKVRGDR</sequence>
<keyword evidence="2" id="KW-1185">Reference proteome</keyword>
<reference evidence="1 2" key="1">
    <citation type="submission" date="2019-03" db="EMBL/GenBank/DDBJ databases">
        <title>Genomic Encyclopedia of Type Strains, Phase IV (KMG-IV): sequencing the most valuable type-strain genomes for metagenomic binning, comparative biology and taxonomic classification.</title>
        <authorList>
            <person name="Goeker M."/>
        </authorList>
    </citation>
    <scope>NUCLEOTIDE SEQUENCE [LARGE SCALE GENOMIC DNA]</scope>
    <source>
        <strain evidence="1 2">DSM 25894</strain>
    </source>
</reference>
<proteinExistence type="predicted"/>
<protein>
    <submittedName>
        <fullName evidence="1">Uncharacterized protein</fullName>
    </submittedName>
</protein>
<comment type="caution">
    <text evidence="1">The sequence shown here is derived from an EMBL/GenBank/DDBJ whole genome shotgun (WGS) entry which is preliminary data.</text>
</comment>
<dbReference type="EMBL" id="SMAN01000007">
    <property type="protein sequence ID" value="TCT23392.1"/>
    <property type="molecule type" value="Genomic_DNA"/>
</dbReference>
<name>A0A4V2V221_9BACI</name>
<evidence type="ECO:0000313" key="2">
    <source>
        <dbReference type="Proteomes" id="UP000294650"/>
    </source>
</evidence>
<dbReference type="Proteomes" id="UP000294650">
    <property type="component" value="Unassembled WGS sequence"/>
</dbReference>
<dbReference type="RefSeq" id="WP_132371559.1">
    <property type="nucleotide sequence ID" value="NZ_SMAN01000007.1"/>
</dbReference>
<dbReference type="AlphaFoldDB" id="A0A4V2V221"/>
<accession>A0A4V2V221</accession>
<evidence type="ECO:0000313" key="1">
    <source>
        <dbReference type="EMBL" id="TCT23392.1"/>
    </source>
</evidence>
<organism evidence="1 2">
    <name type="scientific">Melghiribacillus thermohalophilus</name>
    <dbReference type="NCBI Taxonomy" id="1324956"/>
    <lineage>
        <taxon>Bacteria</taxon>
        <taxon>Bacillati</taxon>
        <taxon>Bacillota</taxon>
        <taxon>Bacilli</taxon>
        <taxon>Bacillales</taxon>
        <taxon>Bacillaceae</taxon>
        <taxon>Melghiribacillus</taxon>
    </lineage>
</organism>
<gene>
    <name evidence="1" type="ORF">EDD68_107106</name>
</gene>